<dbReference type="RefSeq" id="WP_324690456.1">
    <property type="nucleotide sequence ID" value="NZ_BAABCR010000013.1"/>
</dbReference>
<evidence type="ECO:0000313" key="2">
    <source>
        <dbReference type="EMBL" id="GAA4027207.1"/>
    </source>
</evidence>
<evidence type="ECO:0000259" key="1">
    <source>
        <dbReference type="PROSITE" id="PS50943"/>
    </source>
</evidence>
<dbReference type="InterPro" id="IPR001387">
    <property type="entry name" value="Cro/C1-type_HTH"/>
</dbReference>
<dbReference type="Pfam" id="PF13443">
    <property type="entry name" value="HTH_26"/>
    <property type="match status" value="1"/>
</dbReference>
<dbReference type="SMART" id="SM00530">
    <property type="entry name" value="HTH_XRE"/>
    <property type="match status" value="1"/>
</dbReference>
<dbReference type="Proteomes" id="UP001500968">
    <property type="component" value="Unassembled WGS sequence"/>
</dbReference>
<protein>
    <recommendedName>
        <fullName evidence="1">HTH cro/C1-type domain-containing protein</fullName>
    </recommendedName>
</protein>
<dbReference type="Gene3D" id="1.10.260.40">
    <property type="entry name" value="lambda repressor-like DNA-binding domains"/>
    <property type="match status" value="1"/>
</dbReference>
<name>A0ABP7TK20_9FLAO</name>
<keyword evidence="3" id="KW-1185">Reference proteome</keyword>
<comment type="caution">
    <text evidence="2">The sequence shown here is derived from an EMBL/GenBank/DDBJ whole genome shotgun (WGS) entry which is preliminary data.</text>
</comment>
<accession>A0ABP7TK20</accession>
<proteinExistence type="predicted"/>
<sequence length="78" mass="9345">MAELDKEDIELKNQIAERIQHLRIKTGLTQTEFAKKHEIDRQILNRWESTNNKRGVTIYTINKFCKMIGISLKDFFEY</sequence>
<dbReference type="SUPFAM" id="SSF47413">
    <property type="entry name" value="lambda repressor-like DNA-binding domains"/>
    <property type="match status" value="1"/>
</dbReference>
<evidence type="ECO:0000313" key="3">
    <source>
        <dbReference type="Proteomes" id="UP001500968"/>
    </source>
</evidence>
<dbReference type="InterPro" id="IPR010982">
    <property type="entry name" value="Lambda_DNA-bd_dom_sf"/>
</dbReference>
<organism evidence="2 3">
    <name type="scientific">Flavobacterium cheonhonense</name>
    <dbReference type="NCBI Taxonomy" id="706185"/>
    <lineage>
        <taxon>Bacteria</taxon>
        <taxon>Pseudomonadati</taxon>
        <taxon>Bacteroidota</taxon>
        <taxon>Flavobacteriia</taxon>
        <taxon>Flavobacteriales</taxon>
        <taxon>Flavobacteriaceae</taxon>
        <taxon>Flavobacterium</taxon>
    </lineage>
</organism>
<dbReference type="PROSITE" id="PS50943">
    <property type="entry name" value="HTH_CROC1"/>
    <property type="match status" value="1"/>
</dbReference>
<gene>
    <name evidence="2" type="ORF">GCM10022386_08230</name>
</gene>
<reference evidence="3" key="1">
    <citation type="journal article" date="2019" name="Int. J. Syst. Evol. Microbiol.">
        <title>The Global Catalogue of Microorganisms (GCM) 10K type strain sequencing project: providing services to taxonomists for standard genome sequencing and annotation.</title>
        <authorList>
            <consortium name="The Broad Institute Genomics Platform"/>
            <consortium name="The Broad Institute Genome Sequencing Center for Infectious Disease"/>
            <person name="Wu L."/>
            <person name="Ma J."/>
        </authorList>
    </citation>
    <scope>NUCLEOTIDE SEQUENCE [LARGE SCALE GENOMIC DNA]</scope>
    <source>
        <strain evidence="3">JCM 17064</strain>
    </source>
</reference>
<feature type="domain" description="HTH cro/C1-type" evidence="1">
    <location>
        <begin position="19"/>
        <end position="75"/>
    </location>
</feature>
<dbReference type="CDD" id="cd00093">
    <property type="entry name" value="HTH_XRE"/>
    <property type="match status" value="1"/>
</dbReference>
<dbReference type="EMBL" id="BAABCR010000013">
    <property type="protein sequence ID" value="GAA4027207.1"/>
    <property type="molecule type" value="Genomic_DNA"/>
</dbReference>